<feature type="transmembrane region" description="Helical" evidence="1">
    <location>
        <begin position="12"/>
        <end position="35"/>
    </location>
</feature>
<dbReference type="Proteomes" id="UP000887320">
    <property type="component" value="Unassembled WGS sequence"/>
</dbReference>
<dbReference type="EMBL" id="JAHWXT010000005">
    <property type="protein sequence ID" value="MCF0265601.1"/>
    <property type="molecule type" value="Genomic_DNA"/>
</dbReference>
<keyword evidence="1" id="KW-0472">Membrane</keyword>
<sequence length="124" mass="14327">MRKNQQGASYIGILLGIIALAFMLKIIVAVWPLYWDDRVINNQIVEQIKNSSAEITPMKFATEVDKRLEMNNIRDTKLEDIATVSTKDGLQVTKKYEVRKNFMLNIDLVLTFEKSFDQRSVESK</sequence>
<gene>
    <name evidence="2" type="ORF">KW868_14200</name>
</gene>
<evidence type="ECO:0000256" key="1">
    <source>
        <dbReference type="SAM" id="Phobius"/>
    </source>
</evidence>
<dbReference type="GeneID" id="67745152"/>
<dbReference type="RefSeq" id="WP_004717090.1">
    <property type="nucleotide sequence ID" value="NZ_AP014630.1"/>
</dbReference>
<name>A0A077L2I8_ACIGI</name>
<proteinExistence type="predicted"/>
<dbReference type="AlphaFoldDB" id="A0A077L2I8"/>
<comment type="caution">
    <text evidence="2">The sequence shown here is derived from an EMBL/GenBank/DDBJ whole genome shotgun (WGS) entry which is preliminary data.</text>
</comment>
<evidence type="ECO:0000313" key="2">
    <source>
        <dbReference type="EMBL" id="MCF0265601.1"/>
    </source>
</evidence>
<keyword evidence="1" id="KW-1133">Transmembrane helix</keyword>
<dbReference type="STRING" id="106649.GCA_000829655_00753"/>
<keyword evidence="1" id="KW-0812">Transmembrane</keyword>
<reference evidence="2" key="1">
    <citation type="submission" date="2021-07" db="EMBL/GenBank/DDBJ databases">
        <authorList>
            <person name="Fernandez M."/>
            <person name="Pereira P."/>
            <person name="Torres Tejerizo G.A."/>
            <person name="Gonzalez P."/>
            <person name="Agostini E."/>
        </authorList>
    </citation>
    <scope>NUCLEOTIDE SEQUENCE</scope>
    <source>
        <strain evidence="2">SFC 500-1A</strain>
    </source>
</reference>
<accession>A0A077L2I8</accession>
<evidence type="ECO:0000313" key="3">
    <source>
        <dbReference type="Proteomes" id="UP000887320"/>
    </source>
</evidence>
<dbReference type="KEGG" id="agu:AS4_31120"/>
<protein>
    <submittedName>
        <fullName evidence="2">DUF4845 domain-containing protein</fullName>
    </submittedName>
</protein>
<organism evidence="2 3">
    <name type="scientific">Acinetobacter guillouiae</name>
    <name type="common">Acinetobacter genomosp. 11</name>
    <dbReference type="NCBI Taxonomy" id="106649"/>
    <lineage>
        <taxon>Bacteria</taxon>
        <taxon>Pseudomonadati</taxon>
        <taxon>Pseudomonadota</taxon>
        <taxon>Gammaproteobacteria</taxon>
        <taxon>Moraxellales</taxon>
        <taxon>Moraxellaceae</taxon>
        <taxon>Acinetobacter</taxon>
    </lineage>
</organism>
<dbReference type="Pfam" id="PF16137">
    <property type="entry name" value="DUF4845"/>
    <property type="match status" value="1"/>
</dbReference>
<dbReference type="InterPro" id="IPR032314">
    <property type="entry name" value="DUF4845"/>
</dbReference>